<dbReference type="Gene3D" id="2.40.370.10">
    <property type="entry name" value="AttH-like domain"/>
    <property type="match status" value="2"/>
</dbReference>
<accession>A0A3B7R3Z4</accession>
<name>A0A3B7R3Z4_9BACT</name>
<protein>
    <recommendedName>
        <fullName evidence="2">AttH domain-containing protein</fullName>
    </recommendedName>
</protein>
<gene>
    <name evidence="3" type="ORF">D3Y59_14045</name>
</gene>
<dbReference type="Pfam" id="PF07143">
    <property type="entry name" value="CrtC"/>
    <property type="match status" value="1"/>
</dbReference>
<dbReference type="KEGG" id="hyh:D3Y59_14045"/>
<dbReference type="Proteomes" id="UP000262802">
    <property type="component" value="Chromosome"/>
</dbReference>
<dbReference type="OrthoDB" id="9770826at2"/>
<keyword evidence="4" id="KW-1185">Reference proteome</keyword>
<dbReference type="Pfam" id="PF17186">
    <property type="entry name" value="Lipocalin_9"/>
    <property type="match status" value="1"/>
</dbReference>
<dbReference type="PANTHER" id="PTHR38591:SF1">
    <property type="entry name" value="BLL1000 PROTEIN"/>
    <property type="match status" value="1"/>
</dbReference>
<dbReference type="InterPro" id="IPR010791">
    <property type="entry name" value="AttH_dom"/>
</dbReference>
<reference evidence="3 4" key="1">
    <citation type="submission" date="2018-09" db="EMBL/GenBank/DDBJ databases">
        <title>Hymenobacter medium sp. nov., isolated from R2A medium.</title>
        <authorList>
            <person name="Yingchao G."/>
        </authorList>
    </citation>
    <scope>NUCLEOTIDE SEQUENCE [LARGE SCALE GENOMIC DNA]</scope>
    <source>
        <strain evidence="4">sh-6</strain>
    </source>
</reference>
<evidence type="ECO:0000313" key="3">
    <source>
        <dbReference type="EMBL" id="AYA38060.1"/>
    </source>
</evidence>
<dbReference type="EMBL" id="CP032317">
    <property type="protein sequence ID" value="AYA38060.1"/>
    <property type="molecule type" value="Genomic_DNA"/>
</dbReference>
<proteinExistence type="predicted"/>
<evidence type="ECO:0000259" key="2">
    <source>
        <dbReference type="Pfam" id="PF07143"/>
    </source>
</evidence>
<feature type="region of interest" description="Disordered" evidence="1">
    <location>
        <begin position="1"/>
        <end position="22"/>
    </location>
</feature>
<dbReference type="AlphaFoldDB" id="A0A3B7R3Z4"/>
<feature type="region of interest" description="Disordered" evidence="1">
    <location>
        <begin position="394"/>
        <end position="414"/>
    </location>
</feature>
<evidence type="ECO:0000313" key="4">
    <source>
        <dbReference type="Proteomes" id="UP000262802"/>
    </source>
</evidence>
<dbReference type="InterPro" id="IPR023374">
    <property type="entry name" value="AttH-like_dom_sf"/>
</dbReference>
<evidence type="ECO:0000256" key="1">
    <source>
        <dbReference type="SAM" id="MobiDB-lite"/>
    </source>
</evidence>
<sequence>MPRRSPPSALGPAIKSSPRGQPLQAGAAQLKPFGMSAAYAKAMMNKLLPAALLLTLLSPACSLKPTTKHDVFNQQAKLPQEEAVHPRNSLEWWYFTGHLRDSLSGHTYGLEYVFFHFNPTGKKDHLMVNVALTDPQQKSFRYDYKWSGLADELPATLPLNLRLQKKNQTWALRGQEGKYQLQANMVSQPGFGLNLTTVPAKPLLLHGGTGYENYGNIATAGYYSYPRLSTRGTLTLDGQARPVAGELWYDRQWNCGSVTRKDIGWDWFSIQLDEPREELMLYTVYNKNTGQYLGGGSHNSTANENTHLGEKDFQLETLAWWKSPKTGLRYPAKWRVRVPSKGYDLLVEPVMNDQELVLKLIAGIKLPYWEGMCRVTGTHHGKPVSGNSYVEITNRKEPRRPGGAAAAAAEGAAQ</sequence>
<dbReference type="SUPFAM" id="SSF159245">
    <property type="entry name" value="AttH-like"/>
    <property type="match status" value="1"/>
</dbReference>
<dbReference type="PANTHER" id="PTHR38591">
    <property type="entry name" value="HYDROLASE"/>
    <property type="match status" value="1"/>
</dbReference>
<feature type="domain" description="AttH" evidence="2">
    <location>
        <begin position="91"/>
        <end position="254"/>
    </location>
</feature>
<feature type="compositionally biased region" description="Low complexity" evidence="1">
    <location>
        <begin position="402"/>
        <end position="414"/>
    </location>
</feature>
<organism evidence="3 4">
    <name type="scientific">Hymenobacter oligotrophus</name>
    <dbReference type="NCBI Taxonomy" id="2319843"/>
    <lineage>
        <taxon>Bacteria</taxon>
        <taxon>Pseudomonadati</taxon>
        <taxon>Bacteroidota</taxon>
        <taxon>Cytophagia</taxon>
        <taxon>Cytophagales</taxon>
        <taxon>Hymenobacteraceae</taxon>
        <taxon>Hymenobacter</taxon>
    </lineage>
</organism>